<reference evidence="11" key="2">
    <citation type="submission" date="2022-06" db="UniProtKB">
        <authorList>
            <consortium name="EnsemblMetazoa"/>
        </authorList>
    </citation>
    <scope>IDENTIFICATION</scope>
    <source>
        <strain evidence="11">DF5081</strain>
    </source>
</reference>
<name>A0A8R1DEU4_CAEJA</name>
<evidence type="ECO:0000259" key="10">
    <source>
        <dbReference type="Pfam" id="PF03800"/>
    </source>
</evidence>
<evidence type="ECO:0000256" key="2">
    <source>
        <dbReference type="ARBA" id="ARBA00005498"/>
    </source>
</evidence>
<evidence type="ECO:0000256" key="4">
    <source>
        <dbReference type="ARBA" id="ARBA00022618"/>
    </source>
</evidence>
<evidence type="ECO:0000313" key="11">
    <source>
        <dbReference type="EnsemblMetazoa" id="CJA00673.1"/>
    </source>
</evidence>
<comment type="similarity">
    <text evidence="2">Belongs to the NUF2 family.</text>
</comment>
<dbReference type="SUPFAM" id="SSF58104">
    <property type="entry name" value="Methyl-accepting chemotaxis protein (MCP) signaling domain"/>
    <property type="match status" value="1"/>
</dbReference>
<dbReference type="InterPro" id="IPR038275">
    <property type="entry name" value="Nuf2_N_sf"/>
</dbReference>
<keyword evidence="5" id="KW-0498">Mitosis</keyword>
<dbReference type="Proteomes" id="UP000005237">
    <property type="component" value="Unassembled WGS sequence"/>
</dbReference>
<dbReference type="Gene3D" id="1.10.418.60">
    <property type="entry name" value="Ncd80 complex, Nuf2 subunit"/>
    <property type="match status" value="1"/>
</dbReference>
<reference evidence="12" key="1">
    <citation type="submission" date="2010-08" db="EMBL/GenBank/DDBJ databases">
        <authorList>
            <consortium name="Caenorhabditis japonica Sequencing Consortium"/>
            <person name="Wilson R.K."/>
        </authorList>
    </citation>
    <scope>NUCLEOTIDE SEQUENCE [LARGE SCALE GENOMIC DNA]</scope>
    <source>
        <strain evidence="12">DF5081</strain>
    </source>
</reference>
<dbReference type="GO" id="GO:0051301">
    <property type="term" value="P:cell division"/>
    <property type="evidence" value="ECO:0007669"/>
    <property type="project" value="UniProtKB-KW"/>
</dbReference>
<feature type="coiled-coil region" evidence="9">
    <location>
        <begin position="200"/>
        <end position="283"/>
    </location>
</feature>
<evidence type="ECO:0000256" key="3">
    <source>
        <dbReference type="ARBA" id="ARBA00022454"/>
    </source>
</evidence>
<keyword evidence="3" id="KW-0158">Chromosome</keyword>
<protein>
    <recommendedName>
        <fullName evidence="10">Kinetochore protein Nuf2 N-terminal domain-containing protein</fullName>
    </recommendedName>
</protein>
<sequence length="492" mass="56782">MASGRPVLLTILDMRTILRVLNGKLHLGLTQENILTPTAEVAQQVFYNFVRYVLSVPESSLTTLPLTADVDVDNEMNRKSIPLVIVYQCMKAFIKDNTGGKLDLTMCDFVTPAKIQNRFKKLTSFLADFIRLHDMAMPLWNEISDEFGYRKHELESLQSEVMAVEKRKDDLLAQQSLRKRREHELINEHNKVKSELNKIIGQYNSNKSAAEERSKQKEEAIELIEKVENDVISGKKMVEHLSGEVLSSPEELKAEMEARRKQIEELRDCLRHSKKTLQNKEEALKICAEAEKNVPVLIDKINSWSELQEEIAELIDVINDNMRKLAELEENLQLTIEKKKKVGERMDEQAKLQTQLRRQHFQRNEDLQHKIEEITAEISALGKNQPDVSRDIERKRQELLLVKNALSEDIAELTNWCHESMSKFRKVQELFGETHRIALEKQTAGKRAKHRVRNAIFGPLPTEYTFDYTKTLSMDENDVGGNGSSVDFKVFK</sequence>
<keyword evidence="6 9" id="KW-0175">Coiled coil</keyword>
<keyword evidence="4" id="KW-0132">Cell division</keyword>
<evidence type="ECO:0000256" key="6">
    <source>
        <dbReference type="ARBA" id="ARBA00023054"/>
    </source>
</evidence>
<evidence type="ECO:0000256" key="5">
    <source>
        <dbReference type="ARBA" id="ARBA00022776"/>
    </source>
</evidence>
<dbReference type="AlphaFoldDB" id="A0A8R1DEU4"/>
<feature type="coiled-coil region" evidence="9">
    <location>
        <begin position="311"/>
        <end position="384"/>
    </location>
</feature>
<keyword evidence="7" id="KW-0131">Cell cycle</keyword>
<evidence type="ECO:0000256" key="1">
    <source>
        <dbReference type="ARBA" id="ARBA00004584"/>
    </source>
</evidence>
<dbReference type="EnsemblMetazoa" id="CJA00673.1">
    <property type="protein sequence ID" value="CJA00673.1"/>
    <property type="gene ID" value="WBGene00119877"/>
</dbReference>
<dbReference type="GO" id="GO:0031262">
    <property type="term" value="C:Ndc80 complex"/>
    <property type="evidence" value="ECO:0007669"/>
    <property type="project" value="InterPro"/>
</dbReference>
<evidence type="ECO:0000256" key="8">
    <source>
        <dbReference type="ARBA" id="ARBA00023328"/>
    </source>
</evidence>
<organism evidence="11 12">
    <name type="scientific">Caenorhabditis japonica</name>
    <dbReference type="NCBI Taxonomy" id="281687"/>
    <lineage>
        <taxon>Eukaryota</taxon>
        <taxon>Metazoa</taxon>
        <taxon>Ecdysozoa</taxon>
        <taxon>Nematoda</taxon>
        <taxon>Chromadorea</taxon>
        <taxon>Rhabditida</taxon>
        <taxon>Rhabditina</taxon>
        <taxon>Rhabditomorpha</taxon>
        <taxon>Rhabditoidea</taxon>
        <taxon>Rhabditidae</taxon>
        <taxon>Peloderinae</taxon>
        <taxon>Caenorhabditis</taxon>
    </lineage>
</organism>
<accession>A0A8R1DEU4</accession>
<feature type="domain" description="Kinetochore protein Nuf2 N-terminal" evidence="10">
    <location>
        <begin position="11"/>
        <end position="146"/>
    </location>
</feature>
<dbReference type="InterPro" id="IPR005549">
    <property type="entry name" value="Kinetochore_Nuf2_N"/>
</dbReference>
<dbReference type="Pfam" id="PF03800">
    <property type="entry name" value="Nuf2"/>
    <property type="match status" value="1"/>
</dbReference>
<comment type="subcellular location">
    <subcellularLocation>
        <location evidence="1">Chromosome</location>
        <location evidence="1">Centromere</location>
    </subcellularLocation>
</comment>
<evidence type="ECO:0000256" key="7">
    <source>
        <dbReference type="ARBA" id="ARBA00023306"/>
    </source>
</evidence>
<evidence type="ECO:0000256" key="9">
    <source>
        <dbReference type="SAM" id="Coils"/>
    </source>
</evidence>
<evidence type="ECO:0000313" key="12">
    <source>
        <dbReference type="Proteomes" id="UP000005237"/>
    </source>
</evidence>
<keyword evidence="12" id="KW-1185">Reference proteome</keyword>
<proteinExistence type="inferred from homology"/>
<keyword evidence="8" id="KW-0137">Centromere</keyword>